<comment type="caution">
    <text evidence="16">The sequence shown here is derived from an EMBL/GenBank/DDBJ whole genome shotgun (WGS) entry which is preliminary data.</text>
</comment>
<sequence>MGVSLKTGDDDDTGEVADINVTPFIDVVLVLLIIFMVAAPLSTVDVPVDLPVSNARPQERPDEPLYLTVQDDLNLVLGEAPVTKETLRAAIDARTGGNREERVFLRADGAVAYGDLMEIMNALRDAGYLKIALVGLENAASESTSPAAPGPTAAPASPAPAGSPPQP</sequence>
<evidence type="ECO:0000256" key="5">
    <source>
        <dbReference type="ARBA" id="ARBA00022090"/>
    </source>
</evidence>
<dbReference type="InterPro" id="IPR014170">
    <property type="entry name" value="TonB_ExbD_1"/>
</dbReference>
<comment type="similarity">
    <text evidence="3 13">Belongs to the ExbD/TolR family.</text>
</comment>
<keyword evidence="11 15" id="KW-1133">Transmembrane helix</keyword>
<evidence type="ECO:0000256" key="11">
    <source>
        <dbReference type="ARBA" id="ARBA00022989"/>
    </source>
</evidence>
<dbReference type="AlphaFoldDB" id="A0A7W6EDN0"/>
<keyword evidence="8" id="KW-0997">Cell inner membrane</keyword>
<feature type="compositionally biased region" description="Pro residues" evidence="14">
    <location>
        <begin position="157"/>
        <end position="167"/>
    </location>
</feature>
<evidence type="ECO:0000256" key="14">
    <source>
        <dbReference type="SAM" id="MobiDB-lite"/>
    </source>
</evidence>
<feature type="region of interest" description="Disordered" evidence="14">
    <location>
        <begin position="140"/>
        <end position="167"/>
    </location>
</feature>
<evidence type="ECO:0000256" key="12">
    <source>
        <dbReference type="ARBA" id="ARBA00023136"/>
    </source>
</evidence>
<evidence type="ECO:0000256" key="8">
    <source>
        <dbReference type="ARBA" id="ARBA00022519"/>
    </source>
</evidence>
<dbReference type="NCBIfam" id="TIGR02803">
    <property type="entry name" value="ExbD_1"/>
    <property type="match status" value="1"/>
</dbReference>
<organism evidence="16 17">
    <name type="scientific">Aureimonas pseudogalii</name>
    <dbReference type="NCBI Taxonomy" id="1744844"/>
    <lineage>
        <taxon>Bacteria</taxon>
        <taxon>Pseudomonadati</taxon>
        <taxon>Pseudomonadota</taxon>
        <taxon>Alphaproteobacteria</taxon>
        <taxon>Hyphomicrobiales</taxon>
        <taxon>Aurantimonadaceae</taxon>
        <taxon>Aureimonas</taxon>
    </lineage>
</organism>
<accession>A0A7W6EDN0</accession>
<evidence type="ECO:0000256" key="1">
    <source>
        <dbReference type="ARBA" id="ARBA00003540"/>
    </source>
</evidence>
<comment type="subcellular location">
    <subcellularLocation>
        <location evidence="2">Cell inner membrane</location>
        <topology evidence="2">Single-pass type II membrane protein</topology>
    </subcellularLocation>
    <subcellularLocation>
        <location evidence="13">Cell membrane</location>
        <topology evidence="13">Single-pass type II membrane protein</topology>
    </subcellularLocation>
</comment>
<feature type="transmembrane region" description="Helical" evidence="15">
    <location>
        <begin position="20"/>
        <end position="41"/>
    </location>
</feature>
<dbReference type="PANTHER" id="PTHR30558">
    <property type="entry name" value="EXBD MEMBRANE COMPONENT OF PMF-DRIVEN MACROMOLECULE IMPORT SYSTEM"/>
    <property type="match status" value="1"/>
</dbReference>
<dbReference type="Pfam" id="PF02472">
    <property type="entry name" value="ExbD"/>
    <property type="match status" value="1"/>
</dbReference>
<dbReference type="GO" id="GO:0022857">
    <property type="term" value="F:transmembrane transporter activity"/>
    <property type="evidence" value="ECO:0007669"/>
    <property type="project" value="InterPro"/>
</dbReference>
<evidence type="ECO:0000256" key="4">
    <source>
        <dbReference type="ARBA" id="ARBA00011471"/>
    </source>
</evidence>
<keyword evidence="6 13" id="KW-0813">Transport</keyword>
<proteinExistence type="inferred from homology"/>
<reference evidence="16 17" key="1">
    <citation type="submission" date="2020-08" db="EMBL/GenBank/DDBJ databases">
        <title>Genomic Encyclopedia of Type Strains, Phase IV (KMG-IV): sequencing the most valuable type-strain genomes for metagenomic binning, comparative biology and taxonomic classification.</title>
        <authorList>
            <person name="Goeker M."/>
        </authorList>
    </citation>
    <scope>NUCLEOTIDE SEQUENCE [LARGE SCALE GENOMIC DNA]</scope>
    <source>
        <strain evidence="16 17">DSM 102238</strain>
    </source>
</reference>
<dbReference type="GO" id="GO:0015031">
    <property type="term" value="P:protein transport"/>
    <property type="evidence" value="ECO:0007669"/>
    <property type="project" value="UniProtKB-KW"/>
</dbReference>
<comment type="function">
    <text evidence="1">Involved in the TonB-dependent energy-dependent transport of various receptor-bound substrates.</text>
</comment>
<evidence type="ECO:0000256" key="3">
    <source>
        <dbReference type="ARBA" id="ARBA00005811"/>
    </source>
</evidence>
<gene>
    <name evidence="16" type="ORF">GGR04_000586</name>
</gene>
<evidence type="ECO:0000256" key="9">
    <source>
        <dbReference type="ARBA" id="ARBA00022692"/>
    </source>
</evidence>
<evidence type="ECO:0000313" key="16">
    <source>
        <dbReference type="EMBL" id="MBB3996765.1"/>
    </source>
</evidence>
<dbReference type="EMBL" id="JACIEK010000001">
    <property type="protein sequence ID" value="MBB3996765.1"/>
    <property type="molecule type" value="Genomic_DNA"/>
</dbReference>
<evidence type="ECO:0000313" key="17">
    <source>
        <dbReference type="Proteomes" id="UP000542776"/>
    </source>
</evidence>
<protein>
    <recommendedName>
        <fullName evidence="5">Biopolymer transport protein ExbD</fullName>
    </recommendedName>
</protein>
<evidence type="ECO:0000256" key="7">
    <source>
        <dbReference type="ARBA" id="ARBA00022475"/>
    </source>
</evidence>
<evidence type="ECO:0000256" key="2">
    <source>
        <dbReference type="ARBA" id="ARBA00004249"/>
    </source>
</evidence>
<dbReference type="Gene3D" id="3.30.420.270">
    <property type="match status" value="1"/>
</dbReference>
<keyword evidence="9 13" id="KW-0812">Transmembrane</keyword>
<feature type="compositionally biased region" description="Low complexity" evidence="14">
    <location>
        <begin position="140"/>
        <end position="156"/>
    </location>
</feature>
<evidence type="ECO:0000256" key="10">
    <source>
        <dbReference type="ARBA" id="ARBA00022927"/>
    </source>
</evidence>
<evidence type="ECO:0000256" key="15">
    <source>
        <dbReference type="SAM" id="Phobius"/>
    </source>
</evidence>
<evidence type="ECO:0000256" key="13">
    <source>
        <dbReference type="RuleBase" id="RU003879"/>
    </source>
</evidence>
<evidence type="ECO:0000256" key="6">
    <source>
        <dbReference type="ARBA" id="ARBA00022448"/>
    </source>
</evidence>
<dbReference type="Proteomes" id="UP000542776">
    <property type="component" value="Unassembled WGS sequence"/>
</dbReference>
<dbReference type="GO" id="GO:0005886">
    <property type="term" value="C:plasma membrane"/>
    <property type="evidence" value="ECO:0007669"/>
    <property type="project" value="UniProtKB-SubCell"/>
</dbReference>
<dbReference type="RefSeq" id="WP_183197655.1">
    <property type="nucleotide sequence ID" value="NZ_JACIEK010000001.1"/>
</dbReference>
<dbReference type="PANTHER" id="PTHR30558:SF9">
    <property type="entry name" value="BIOPOLYMER TRANSPORT PROTEIN EXBD"/>
    <property type="match status" value="1"/>
</dbReference>
<keyword evidence="10 13" id="KW-0653">Protein transport</keyword>
<name>A0A7W6EDN0_9HYPH</name>
<comment type="subunit">
    <text evidence="4">The accessory proteins ExbB and ExbD seem to form a complex with TonB.</text>
</comment>
<keyword evidence="12 15" id="KW-0472">Membrane</keyword>
<keyword evidence="7" id="KW-1003">Cell membrane</keyword>
<keyword evidence="17" id="KW-1185">Reference proteome</keyword>
<dbReference type="InterPro" id="IPR003400">
    <property type="entry name" value="ExbD"/>
</dbReference>